<evidence type="ECO:0000313" key="2">
    <source>
        <dbReference type="EMBL" id="QDV36048.1"/>
    </source>
</evidence>
<sequence precursor="true">MNASTRAVILLLLLAPASTTAGELPRVPGVPRQPLAAQARRVVEALDLIGRPLPRADRDRLERASTLDDDAEAADEIQDVLDPYCLVGVSINPESRVKAQQGPADPSLMQQGWRAFLIKVHNEAGVTAPLRVASPNAAPIYSRSTGSPDPKQTILPETIPDRWVELSLYDDRPLNPTLSGLPLEYRILQIYSRDAGPREAKLTFDVGQGTQDLGFRSDVDILFQSEPGVVVAFEVRDEDGTPTMASFLIRDPQGRVYPSPGRRLAPDFFFHPQVYRKSGESVILPPGTFDVEFTRGPEYRVKHREITVEEGAGTQTEAFELERWADLAGLGWYSGDHHVHAAGCAHYESPTEGVQPEHMMRHILGEDLVVGCVLSWGPCWYYQKQFFDGKLHPLSTPDYLMRYDVEVSGFPSSHAGHLCLLRLTEDDYPGTSLIEEWPSWDLPVLKWGKSQGAVVGFSHSGWGLQTDSKELPNYEIPPYDGIGANEYVVDVVHDAVDFISSVDTPAPYELNIWYHTLNCGFRCRISGETDFPCIYGERVGLGRSYVKVDGQLDYDRWVQGIKDGRSYVGDGKSHLVDFTIDDVAVGEEGSELGLDGPGEVTVSVRAAALLEPEVTDRTEAIRSRPLDQQPYWDVERARVGDSRTVPVEVVVNGQPVARREIEADGSFNDLSFEVPIERSSWVALRIYPSSHTNPIFVVVDDAPIRASRRSAEWCLEGVDRCWSQKAGNTRPEDRDEAEAAYEVAREAYRRILAESEVE</sequence>
<dbReference type="RefSeq" id="WP_145272054.1">
    <property type="nucleotide sequence ID" value="NZ_CP036426.1"/>
</dbReference>
<dbReference type="OrthoDB" id="9812921at2"/>
<dbReference type="Proteomes" id="UP000317835">
    <property type="component" value="Chromosome"/>
</dbReference>
<protein>
    <recommendedName>
        <fullName evidence="4">CehA/McbA family metallohydrolase</fullName>
    </recommendedName>
</protein>
<evidence type="ECO:0008006" key="4">
    <source>
        <dbReference type="Google" id="ProtNLM"/>
    </source>
</evidence>
<feature type="signal peptide" evidence="1">
    <location>
        <begin position="1"/>
        <end position="21"/>
    </location>
</feature>
<proteinExistence type="predicted"/>
<dbReference type="KEGG" id="tpla:ElP_39580"/>
<keyword evidence="1" id="KW-0732">Signal</keyword>
<name>A0A518H5F5_9BACT</name>
<dbReference type="NCBIfam" id="NF038032">
    <property type="entry name" value="CehA_McbA_metalo"/>
    <property type="match status" value="1"/>
</dbReference>
<evidence type="ECO:0000313" key="3">
    <source>
        <dbReference type="Proteomes" id="UP000317835"/>
    </source>
</evidence>
<dbReference type="AlphaFoldDB" id="A0A518H5F5"/>
<evidence type="ECO:0000256" key="1">
    <source>
        <dbReference type="SAM" id="SignalP"/>
    </source>
</evidence>
<gene>
    <name evidence="2" type="ORF">ElP_39580</name>
</gene>
<dbReference type="EMBL" id="CP036426">
    <property type="protein sequence ID" value="QDV36048.1"/>
    <property type="molecule type" value="Genomic_DNA"/>
</dbReference>
<reference evidence="2 3" key="1">
    <citation type="submission" date="2019-02" db="EMBL/GenBank/DDBJ databases">
        <title>Deep-cultivation of Planctomycetes and their phenomic and genomic characterization uncovers novel biology.</title>
        <authorList>
            <person name="Wiegand S."/>
            <person name="Jogler M."/>
            <person name="Boedeker C."/>
            <person name="Pinto D."/>
            <person name="Vollmers J."/>
            <person name="Rivas-Marin E."/>
            <person name="Kohn T."/>
            <person name="Peeters S.H."/>
            <person name="Heuer A."/>
            <person name="Rast P."/>
            <person name="Oberbeckmann S."/>
            <person name="Bunk B."/>
            <person name="Jeske O."/>
            <person name="Meyerdierks A."/>
            <person name="Storesund J.E."/>
            <person name="Kallscheuer N."/>
            <person name="Luecker S."/>
            <person name="Lage O.M."/>
            <person name="Pohl T."/>
            <person name="Merkel B.J."/>
            <person name="Hornburger P."/>
            <person name="Mueller R.-W."/>
            <person name="Bruemmer F."/>
            <person name="Labrenz M."/>
            <person name="Spormann A.M."/>
            <person name="Op den Camp H."/>
            <person name="Overmann J."/>
            <person name="Amann R."/>
            <person name="Jetten M.S.M."/>
            <person name="Mascher T."/>
            <person name="Medema M.H."/>
            <person name="Devos D.P."/>
            <person name="Kaster A.-K."/>
            <person name="Ovreas L."/>
            <person name="Rohde M."/>
            <person name="Galperin M.Y."/>
            <person name="Jogler C."/>
        </authorList>
    </citation>
    <scope>NUCLEOTIDE SEQUENCE [LARGE SCALE GENOMIC DNA]</scope>
    <source>
        <strain evidence="2 3">ElP</strain>
    </source>
</reference>
<keyword evidence="3" id="KW-1185">Reference proteome</keyword>
<accession>A0A518H5F5</accession>
<feature type="chain" id="PRO_5022223288" description="CehA/McbA family metallohydrolase" evidence="1">
    <location>
        <begin position="22"/>
        <end position="758"/>
    </location>
</feature>
<organism evidence="2 3">
    <name type="scientific">Tautonia plasticadhaerens</name>
    <dbReference type="NCBI Taxonomy" id="2527974"/>
    <lineage>
        <taxon>Bacteria</taxon>
        <taxon>Pseudomonadati</taxon>
        <taxon>Planctomycetota</taxon>
        <taxon>Planctomycetia</taxon>
        <taxon>Isosphaerales</taxon>
        <taxon>Isosphaeraceae</taxon>
        <taxon>Tautonia</taxon>
    </lineage>
</organism>